<dbReference type="OrthoDB" id="5207413at2759"/>
<protein>
    <submittedName>
        <fullName evidence="2">Uncharacterized protein</fullName>
    </submittedName>
</protein>
<keyword evidence="3" id="KW-1185">Reference proteome</keyword>
<organism evidence="2 3">
    <name type="scientific">Hyphodiscus hymeniophilus</name>
    <dbReference type="NCBI Taxonomy" id="353542"/>
    <lineage>
        <taxon>Eukaryota</taxon>
        <taxon>Fungi</taxon>
        <taxon>Dikarya</taxon>
        <taxon>Ascomycota</taxon>
        <taxon>Pezizomycotina</taxon>
        <taxon>Leotiomycetes</taxon>
        <taxon>Helotiales</taxon>
        <taxon>Hyphodiscaceae</taxon>
        <taxon>Hyphodiscus</taxon>
    </lineage>
</organism>
<comment type="caution">
    <text evidence="2">The sequence shown here is derived from an EMBL/GenBank/DDBJ whole genome shotgun (WGS) entry which is preliminary data.</text>
</comment>
<evidence type="ECO:0000313" key="2">
    <source>
        <dbReference type="EMBL" id="KAG0647433.1"/>
    </source>
</evidence>
<proteinExistence type="predicted"/>
<evidence type="ECO:0000313" key="3">
    <source>
        <dbReference type="Proteomes" id="UP000785200"/>
    </source>
</evidence>
<gene>
    <name evidence="2" type="ORF">D0Z07_7238</name>
</gene>
<dbReference type="EMBL" id="VNKQ01000013">
    <property type="protein sequence ID" value="KAG0647433.1"/>
    <property type="molecule type" value="Genomic_DNA"/>
</dbReference>
<sequence>MAGAWEHHRPPRTRWQSPGIFLNVEFGVSFSPNDRTHTTGVHYTSRRMEDRLHQERMRNRDELAYNNQEPGEQQLLATLGALMPGPEAEFGYGYEAEDQSRHQQQQRQRRLGTRTREQHGRGTSAPPSLTERTRPESPVNYIPHIAPIQHTRSMPLDRTNSQEVLQSRTNQPLPPTPSQFRLGEADMPWSMPAWYRSPEQPDSATPSIVGMDEDNYRNEDPDRVRQLETLQQAMMTVDSQGQDEWEPWTWDSVGEIPRGPRSIGWAVSSHVNSRDGRPISPPIPAPPPYVVSQWEQACARAHATRPRSSYS</sequence>
<accession>A0A9P6VGN0</accession>
<feature type="region of interest" description="Disordered" evidence="1">
    <location>
        <begin position="95"/>
        <end position="139"/>
    </location>
</feature>
<dbReference type="Proteomes" id="UP000785200">
    <property type="component" value="Unassembled WGS sequence"/>
</dbReference>
<name>A0A9P6VGN0_9HELO</name>
<dbReference type="AlphaFoldDB" id="A0A9P6VGN0"/>
<reference evidence="2" key="1">
    <citation type="submission" date="2019-07" db="EMBL/GenBank/DDBJ databases">
        <title>Hyphodiscus hymeniophilus genome sequencing and assembly.</title>
        <authorList>
            <person name="Kramer G."/>
            <person name="Nodwell J."/>
        </authorList>
    </citation>
    <scope>NUCLEOTIDE SEQUENCE</scope>
    <source>
        <strain evidence="2">ATCC 34498</strain>
    </source>
</reference>
<evidence type="ECO:0000256" key="1">
    <source>
        <dbReference type="SAM" id="MobiDB-lite"/>
    </source>
</evidence>